<dbReference type="KEGG" id="vei:Veis_0330"/>
<accession>A1WER3</accession>
<dbReference type="Gene3D" id="3.40.50.300">
    <property type="entry name" value="P-loop containing nucleotide triphosphate hydrolases"/>
    <property type="match status" value="1"/>
</dbReference>
<feature type="domain" description="ABC transporter" evidence="5">
    <location>
        <begin position="22"/>
        <end position="269"/>
    </location>
</feature>
<dbReference type="FunFam" id="3.40.50.300:FF:000421">
    <property type="entry name" value="Branched-chain amino acid ABC transporter ATP-binding protein"/>
    <property type="match status" value="1"/>
</dbReference>
<organism evidence="6 7">
    <name type="scientific">Verminephrobacter eiseniae (strain EF01-2)</name>
    <dbReference type="NCBI Taxonomy" id="391735"/>
    <lineage>
        <taxon>Bacteria</taxon>
        <taxon>Pseudomonadati</taxon>
        <taxon>Pseudomonadota</taxon>
        <taxon>Betaproteobacteria</taxon>
        <taxon>Burkholderiales</taxon>
        <taxon>Comamonadaceae</taxon>
        <taxon>Verminephrobacter</taxon>
    </lineage>
</organism>
<sequence length="292" mass="31286">MSAARPPAGADTAAEGAPVSRLVTKDLSIRFGGHVAVDGLSCSFEPGQLTAIVGPNGAGKTTYFNLICGQLRASSGSVMLGGQDLTRLSVAARTHAGLGRAFQLTQLFPRLSVLENLRLAVQARQAGRHRRGLNLWSIWSDHQALTERARLILQTLAMTERADSPAASLPHADQRKLEVALLMALEPQVYLFDEPTAGMGQDEAPVILNLIRALKQDRSKIILLVEHKMEVVRELADRVIVLTNGRLVADGAPAEVMASPVVQQAYLGTAQAPSTLQTLQTPWPLRTGMAAP</sequence>
<keyword evidence="3" id="KW-0547">Nucleotide-binding</keyword>
<keyword evidence="4" id="KW-0067">ATP-binding</keyword>
<evidence type="ECO:0000256" key="3">
    <source>
        <dbReference type="ARBA" id="ARBA00022741"/>
    </source>
</evidence>
<keyword evidence="2" id="KW-1003">Cell membrane</keyword>
<dbReference type="AlphaFoldDB" id="A1WER3"/>
<dbReference type="Proteomes" id="UP000000374">
    <property type="component" value="Chromosome"/>
</dbReference>
<dbReference type="SMART" id="SM00382">
    <property type="entry name" value="AAA"/>
    <property type="match status" value="1"/>
</dbReference>
<dbReference type="GO" id="GO:0005524">
    <property type="term" value="F:ATP binding"/>
    <property type="evidence" value="ECO:0007669"/>
    <property type="project" value="UniProtKB-KW"/>
</dbReference>
<dbReference type="PANTHER" id="PTHR45772:SF3">
    <property type="entry name" value="ABC TRANSPORTER ATP-BINDING PROTEIN"/>
    <property type="match status" value="1"/>
</dbReference>
<dbReference type="HOGENOM" id="CLU_000604_1_2_4"/>
<dbReference type="InterPro" id="IPR051120">
    <property type="entry name" value="ABC_AA/LPS_Transport"/>
</dbReference>
<dbReference type="GO" id="GO:0005886">
    <property type="term" value="C:plasma membrane"/>
    <property type="evidence" value="ECO:0007669"/>
    <property type="project" value="TreeGrafter"/>
</dbReference>
<gene>
    <name evidence="6" type="ordered locus">Veis_0330</name>
</gene>
<dbReference type="SUPFAM" id="SSF52540">
    <property type="entry name" value="P-loop containing nucleoside triphosphate hydrolases"/>
    <property type="match status" value="1"/>
</dbReference>
<evidence type="ECO:0000259" key="5">
    <source>
        <dbReference type="PROSITE" id="PS50893"/>
    </source>
</evidence>
<dbReference type="STRING" id="391735.Veis_0330"/>
<dbReference type="InterPro" id="IPR003439">
    <property type="entry name" value="ABC_transporter-like_ATP-bd"/>
</dbReference>
<keyword evidence="7" id="KW-1185">Reference proteome</keyword>
<dbReference type="InterPro" id="IPR027417">
    <property type="entry name" value="P-loop_NTPase"/>
</dbReference>
<evidence type="ECO:0000313" key="7">
    <source>
        <dbReference type="Proteomes" id="UP000000374"/>
    </source>
</evidence>
<dbReference type="eggNOG" id="COG0411">
    <property type="taxonomic scope" value="Bacteria"/>
</dbReference>
<keyword evidence="2" id="KW-0472">Membrane</keyword>
<dbReference type="InterPro" id="IPR032823">
    <property type="entry name" value="BCA_ABC_TP_C"/>
</dbReference>
<name>A1WER3_VEREI</name>
<protein>
    <submittedName>
        <fullName evidence="6">ABC transporter related</fullName>
    </submittedName>
</protein>
<evidence type="ECO:0000256" key="4">
    <source>
        <dbReference type="ARBA" id="ARBA00022840"/>
    </source>
</evidence>
<proteinExistence type="predicted"/>
<evidence type="ECO:0000256" key="2">
    <source>
        <dbReference type="ARBA" id="ARBA00022475"/>
    </source>
</evidence>
<dbReference type="Pfam" id="PF00005">
    <property type="entry name" value="ABC_tran"/>
    <property type="match status" value="1"/>
</dbReference>
<dbReference type="Pfam" id="PF12399">
    <property type="entry name" value="BCA_ABC_TP_C"/>
    <property type="match status" value="1"/>
</dbReference>
<reference evidence="7" key="1">
    <citation type="submission" date="2006-12" db="EMBL/GenBank/DDBJ databases">
        <title>Complete sequence of chromosome 1 of Verminephrobacter eiseniae EF01-2.</title>
        <authorList>
            <person name="Copeland A."/>
            <person name="Lucas S."/>
            <person name="Lapidus A."/>
            <person name="Barry K."/>
            <person name="Detter J.C."/>
            <person name="Glavina del Rio T."/>
            <person name="Dalin E."/>
            <person name="Tice H."/>
            <person name="Pitluck S."/>
            <person name="Chertkov O."/>
            <person name="Brettin T."/>
            <person name="Bruce D."/>
            <person name="Han C."/>
            <person name="Tapia R."/>
            <person name="Gilna P."/>
            <person name="Schmutz J."/>
            <person name="Larimer F."/>
            <person name="Land M."/>
            <person name="Hauser L."/>
            <person name="Kyrpides N."/>
            <person name="Kim E."/>
            <person name="Stahl D."/>
            <person name="Richardson P."/>
        </authorList>
    </citation>
    <scope>NUCLEOTIDE SEQUENCE [LARGE SCALE GENOMIC DNA]</scope>
    <source>
        <strain evidence="7">EF01-2</strain>
    </source>
</reference>
<dbReference type="InterPro" id="IPR003593">
    <property type="entry name" value="AAA+_ATPase"/>
</dbReference>
<keyword evidence="1" id="KW-0813">Transport</keyword>
<dbReference type="PANTHER" id="PTHR45772">
    <property type="entry name" value="CONSERVED COMPONENT OF ABC TRANSPORTER FOR NATURAL AMINO ACIDS-RELATED"/>
    <property type="match status" value="1"/>
</dbReference>
<dbReference type="EMBL" id="CP000542">
    <property type="protein sequence ID" value="ABM56120.1"/>
    <property type="molecule type" value="Genomic_DNA"/>
</dbReference>
<dbReference type="CDD" id="cd03219">
    <property type="entry name" value="ABC_Mj1267_LivG_branched"/>
    <property type="match status" value="1"/>
</dbReference>
<evidence type="ECO:0000313" key="6">
    <source>
        <dbReference type="EMBL" id="ABM56120.1"/>
    </source>
</evidence>
<dbReference type="PROSITE" id="PS50893">
    <property type="entry name" value="ABC_TRANSPORTER_2"/>
    <property type="match status" value="1"/>
</dbReference>
<dbReference type="GO" id="GO:0016887">
    <property type="term" value="F:ATP hydrolysis activity"/>
    <property type="evidence" value="ECO:0007669"/>
    <property type="project" value="InterPro"/>
</dbReference>
<evidence type="ECO:0000256" key="1">
    <source>
        <dbReference type="ARBA" id="ARBA00022448"/>
    </source>
</evidence>